<dbReference type="RefSeq" id="XP_056038153.1">
    <property type="nucleotide sequence ID" value="XM_056181636.1"/>
</dbReference>
<keyword evidence="4" id="KW-1185">Reference proteome</keyword>
<dbReference type="Proteomes" id="UP001212411">
    <property type="component" value="Chromosome 2"/>
</dbReference>
<evidence type="ECO:0000259" key="2">
    <source>
        <dbReference type="Pfam" id="PF14616"/>
    </source>
</evidence>
<evidence type="ECO:0000256" key="1">
    <source>
        <dbReference type="SAM" id="Phobius"/>
    </source>
</evidence>
<keyword evidence="1" id="KW-0472">Membrane</keyword>
<dbReference type="KEGG" id="som:SOMG_02845"/>
<sequence length="381" mass="44481">MKQYQVDKDRQMTYNDIEKLIYFNNNFLSELPEPNTVFNNSLCFENHKNSNTFPFGNPSDYYSLHNPAWVSHTGLPTEVGGIEDAHDSHSPLQDVREYLKDHFHDGLETEVGRRSSNLSNHSTPQQHIYSETPMDRALQSNNSICNILPNTFPNPKIAMESHIGYRQHPSDTPVAKENRCFLLATLPEKTATDEPYLTNMKQRSACIRHYLPHTPIHPMFPSFYSELPKLALFPLPKHPFEEDVKYIKYCPIDDYYLPRYTRGQGKKKEGLCPICCLHKSFVWLRTKTSAYWYHMNFLHGIHSKGRPYHPPIEFRTIPVRKVKSIIGLPDRRQIVQGKCHQCNRWVRCQGTYLKKNLLSKICCTVEFFLLTNLFTLFGFIH</sequence>
<keyword evidence="1" id="KW-0812">Transmembrane</keyword>
<gene>
    <name evidence="3" type="primary">meu26</name>
    <name evidence="3" type="ORF">SOMG_02845</name>
</gene>
<evidence type="ECO:0000313" key="4">
    <source>
        <dbReference type="Proteomes" id="UP001212411"/>
    </source>
</evidence>
<protein>
    <submittedName>
        <fullName evidence="3">DUF4451 family conserved fungal protein</fullName>
    </submittedName>
</protein>
<dbReference type="EMBL" id="CP115612">
    <property type="protein sequence ID" value="WBW73910.1"/>
    <property type="molecule type" value="Genomic_DNA"/>
</dbReference>
<feature type="domain" description="Transcription regulator Rua1 C-terminal" evidence="2">
    <location>
        <begin position="253"/>
        <end position="357"/>
    </location>
</feature>
<feature type="transmembrane region" description="Helical" evidence="1">
    <location>
        <begin position="357"/>
        <end position="380"/>
    </location>
</feature>
<reference evidence="3 4" key="1">
    <citation type="journal article" date="2023" name="G3 (Bethesda)">
        <title>A high-quality reference genome for the fission yeast Schizosaccharomyces osmophilus.</title>
        <authorList>
            <person name="Jia G.S."/>
            <person name="Zhang W.C."/>
            <person name="Liang Y."/>
            <person name="Liu X.H."/>
            <person name="Rhind N."/>
            <person name="Pidoux A."/>
            <person name="Brysch-Herzberg M."/>
            <person name="Du L.L."/>
        </authorList>
    </citation>
    <scope>NUCLEOTIDE SEQUENCE [LARGE SCALE GENOMIC DNA]</scope>
    <source>
        <strain evidence="3 4">CBS 15793</strain>
    </source>
</reference>
<dbReference type="GeneID" id="80876325"/>
<dbReference type="PANTHER" id="PTHR28125:SF2">
    <property type="entry name" value="MEIOTIC EXPRESSION UP-REGULATED PROTEIN 26"/>
    <property type="match status" value="1"/>
</dbReference>
<dbReference type="Pfam" id="PF14616">
    <property type="entry name" value="Rua1_C"/>
    <property type="match status" value="1"/>
</dbReference>
<accession>A0AAF0AXA6</accession>
<dbReference type="InterPro" id="IPR028012">
    <property type="entry name" value="Rua1_C"/>
</dbReference>
<keyword evidence="1" id="KW-1133">Transmembrane helix</keyword>
<proteinExistence type="predicted"/>
<evidence type="ECO:0000313" key="3">
    <source>
        <dbReference type="EMBL" id="WBW73910.1"/>
    </source>
</evidence>
<organism evidence="3 4">
    <name type="scientific">Schizosaccharomyces osmophilus</name>
    <dbReference type="NCBI Taxonomy" id="2545709"/>
    <lineage>
        <taxon>Eukaryota</taxon>
        <taxon>Fungi</taxon>
        <taxon>Dikarya</taxon>
        <taxon>Ascomycota</taxon>
        <taxon>Taphrinomycotina</taxon>
        <taxon>Schizosaccharomycetes</taxon>
        <taxon>Schizosaccharomycetales</taxon>
        <taxon>Schizosaccharomycetaceae</taxon>
        <taxon>Schizosaccharomyces</taxon>
    </lineage>
</organism>
<dbReference type="PANTHER" id="PTHR28125">
    <property type="entry name" value="MEIOTIC EXPRESSION UP-REGULATED PROTEIN 26"/>
    <property type="match status" value="1"/>
</dbReference>
<name>A0AAF0AXA6_9SCHI</name>
<dbReference type="AlphaFoldDB" id="A0AAF0AXA6"/>